<dbReference type="PANTHER" id="PTHR35038">
    <property type="entry name" value="DISSIMILATORY SULFITE REDUCTASE SIRA"/>
    <property type="match status" value="1"/>
</dbReference>
<evidence type="ECO:0000256" key="5">
    <source>
        <dbReference type="ARBA" id="ARBA00022729"/>
    </source>
</evidence>
<dbReference type="OrthoDB" id="9782159at2"/>
<evidence type="ECO:0000256" key="4">
    <source>
        <dbReference type="ARBA" id="ARBA00022723"/>
    </source>
</evidence>
<dbReference type="EMBL" id="LN885086">
    <property type="protein sequence ID" value="CUQ66939.1"/>
    <property type="molecule type" value="Genomic_DNA"/>
</dbReference>
<dbReference type="InterPro" id="IPR005126">
    <property type="entry name" value="NapC/NirT_cyt_c_N"/>
</dbReference>
<dbReference type="PANTHER" id="PTHR35038:SF6">
    <property type="entry name" value="SURFACE LOCALIZED DECAHEME CYTOCHROME C LIPOPROTEIN"/>
    <property type="match status" value="1"/>
</dbReference>
<name>A0A0S4KWY3_9BACT</name>
<feature type="domain" description="NapC/NirT cytochrome c N-terminal" evidence="9">
    <location>
        <begin position="8"/>
        <end position="95"/>
    </location>
</feature>
<evidence type="ECO:0000259" key="9">
    <source>
        <dbReference type="Pfam" id="PF03264"/>
    </source>
</evidence>
<evidence type="ECO:0000256" key="7">
    <source>
        <dbReference type="ARBA" id="ARBA00023004"/>
    </source>
</evidence>
<keyword evidence="12" id="KW-1185">Reference proteome</keyword>
<keyword evidence="7" id="KW-0408">Iron</keyword>
<dbReference type="AlphaFoldDB" id="A0A0S4KWY3"/>
<dbReference type="SUPFAM" id="SSF48695">
    <property type="entry name" value="Multiheme cytochromes"/>
    <property type="match status" value="1"/>
</dbReference>
<dbReference type="Proteomes" id="UP000066284">
    <property type="component" value="Chromosome 1"/>
</dbReference>
<dbReference type="GO" id="GO:0030313">
    <property type="term" value="C:cell envelope"/>
    <property type="evidence" value="ECO:0007669"/>
    <property type="project" value="UniProtKB-SubCell"/>
</dbReference>
<feature type="signal peptide" evidence="8">
    <location>
        <begin position="1"/>
        <end position="23"/>
    </location>
</feature>
<evidence type="ECO:0000313" key="11">
    <source>
        <dbReference type="EMBL" id="CUQ66939.1"/>
    </source>
</evidence>
<keyword evidence="6" id="KW-0249">Electron transport</keyword>
<keyword evidence="5 8" id="KW-0732">Signal</keyword>
<organism evidence="11 12">
    <name type="scientific">Candidatus Nitrospira inopinata</name>
    <dbReference type="NCBI Taxonomy" id="1715989"/>
    <lineage>
        <taxon>Bacteria</taxon>
        <taxon>Pseudomonadati</taxon>
        <taxon>Nitrospirota</taxon>
        <taxon>Nitrospiria</taxon>
        <taxon>Nitrospirales</taxon>
        <taxon>Nitrospiraceae</taxon>
        <taxon>Nitrospira</taxon>
    </lineage>
</organism>
<dbReference type="Pfam" id="PF03264">
    <property type="entry name" value="Cytochrom_NNT"/>
    <property type="match status" value="1"/>
</dbReference>
<sequence length="232" mass="25371">MSWKPSALILGFVAGAIALVAVAAPLTDQPTFCAGCHLIAPSYESWAASSHRTVTCVACHVRPGIGGWMHDKVWVGVRDTVRYLSGTHPDAHNLKAHVESDLCLSCHRNIGRVSEVAPRDLPSPVKDVGLIMSHGKHMQAFEARRQGEGCTTCHAGVVHDRPIKGYPIVIPRGHVSADDKPWSPDRPEGSYLHERALSDCFRCHDGKTRYQGKVLDRKCDTCHLAEKIAAFL</sequence>
<feature type="chain" id="PRO_5006623640" evidence="8">
    <location>
        <begin position="24"/>
        <end position="232"/>
    </location>
</feature>
<keyword evidence="4" id="KW-0479">Metal-binding</keyword>
<dbReference type="Gene3D" id="1.10.3820.10">
    <property type="entry name" value="Di-heme elbow motif domain"/>
    <property type="match status" value="1"/>
</dbReference>
<protein>
    <submittedName>
        <fullName evidence="11">Putative Cytochrome c-type protein</fullName>
    </submittedName>
</protein>
<evidence type="ECO:0000256" key="3">
    <source>
        <dbReference type="ARBA" id="ARBA00022617"/>
    </source>
</evidence>
<gene>
    <name evidence="11" type="ORF">NITINOP_1967</name>
</gene>
<evidence type="ECO:0000256" key="8">
    <source>
        <dbReference type="SAM" id="SignalP"/>
    </source>
</evidence>
<feature type="domain" description="Cytochrome c7-like" evidence="10">
    <location>
        <begin position="132"/>
        <end position="223"/>
    </location>
</feature>
<dbReference type="STRING" id="1715989.NITINOP_1967"/>
<proteinExistence type="predicted"/>
<dbReference type="RefSeq" id="WP_062484934.1">
    <property type="nucleotide sequence ID" value="NZ_LN885086.1"/>
</dbReference>
<evidence type="ECO:0000256" key="2">
    <source>
        <dbReference type="ARBA" id="ARBA00022448"/>
    </source>
</evidence>
<dbReference type="InterPro" id="IPR051829">
    <property type="entry name" value="Multiheme_Cytochr_ET"/>
</dbReference>
<dbReference type="GO" id="GO:0016491">
    <property type="term" value="F:oxidoreductase activity"/>
    <property type="evidence" value="ECO:0007669"/>
    <property type="project" value="TreeGrafter"/>
</dbReference>
<reference evidence="12" key="1">
    <citation type="submission" date="2015-09" db="EMBL/GenBank/DDBJ databases">
        <authorList>
            <person name="Daims H."/>
        </authorList>
    </citation>
    <scope>NUCLEOTIDE SEQUENCE [LARGE SCALE GENOMIC DNA]</scope>
</reference>
<evidence type="ECO:0000259" key="10">
    <source>
        <dbReference type="Pfam" id="PF14522"/>
    </source>
</evidence>
<dbReference type="InterPro" id="IPR038266">
    <property type="entry name" value="NapC/NirT_cytc_sf"/>
</dbReference>
<dbReference type="InterPro" id="IPR036280">
    <property type="entry name" value="Multihaem_cyt_sf"/>
</dbReference>
<dbReference type="InterPro" id="IPR029467">
    <property type="entry name" value="Cyt_c7-like"/>
</dbReference>
<evidence type="ECO:0000313" key="12">
    <source>
        <dbReference type="Proteomes" id="UP000066284"/>
    </source>
</evidence>
<dbReference type="KEGG" id="nio:NITINOP_1967"/>
<keyword evidence="3" id="KW-0349">Heme</keyword>
<evidence type="ECO:0000256" key="6">
    <source>
        <dbReference type="ARBA" id="ARBA00022982"/>
    </source>
</evidence>
<evidence type="ECO:0000256" key="1">
    <source>
        <dbReference type="ARBA" id="ARBA00004196"/>
    </source>
</evidence>
<dbReference type="Pfam" id="PF14522">
    <property type="entry name" value="Cytochrome_C7"/>
    <property type="match status" value="1"/>
</dbReference>
<dbReference type="GO" id="GO:0046872">
    <property type="term" value="F:metal ion binding"/>
    <property type="evidence" value="ECO:0007669"/>
    <property type="project" value="UniProtKB-KW"/>
</dbReference>
<keyword evidence="2" id="KW-0813">Transport</keyword>
<comment type="subcellular location">
    <subcellularLocation>
        <location evidence="1">Cell envelope</location>
    </subcellularLocation>
</comment>
<accession>A0A0S4KWY3</accession>